<dbReference type="Proteomes" id="UP000054843">
    <property type="component" value="Unassembled WGS sequence"/>
</dbReference>
<reference evidence="1 2" key="1">
    <citation type="submission" date="2015-01" db="EMBL/GenBank/DDBJ databases">
        <title>Evolution of Trichinella species and genotypes.</title>
        <authorList>
            <person name="Korhonen P.K."/>
            <person name="Edoardo P."/>
            <person name="Giuseppe L.R."/>
            <person name="Gasser R.B."/>
        </authorList>
    </citation>
    <scope>NUCLEOTIDE SEQUENCE [LARGE SCALE GENOMIC DNA]</scope>
    <source>
        <strain evidence="1">ISS1980</strain>
    </source>
</reference>
<comment type="caution">
    <text evidence="1">The sequence shown here is derived from an EMBL/GenBank/DDBJ whole genome shotgun (WGS) entry which is preliminary data.</text>
</comment>
<dbReference type="AlphaFoldDB" id="A0A0V1N1A4"/>
<sequence>MGVNSTTELLKLIQIKHQRNNYSLVTEKGELVGIFNHNFYNLQNIINNISNAYNIKPYKMLDFYLFDEQ</sequence>
<keyword evidence="2" id="KW-1185">Reference proteome</keyword>
<accession>A0A0V1N1A4</accession>
<dbReference type="EMBL" id="JYDO01000017">
    <property type="protein sequence ID" value="KRZ77787.1"/>
    <property type="molecule type" value="Genomic_DNA"/>
</dbReference>
<gene>
    <name evidence="1" type="ORF">T10_9588</name>
</gene>
<evidence type="ECO:0000313" key="1">
    <source>
        <dbReference type="EMBL" id="KRZ77787.1"/>
    </source>
</evidence>
<proteinExistence type="predicted"/>
<organism evidence="1 2">
    <name type="scientific">Trichinella papuae</name>
    <dbReference type="NCBI Taxonomy" id="268474"/>
    <lineage>
        <taxon>Eukaryota</taxon>
        <taxon>Metazoa</taxon>
        <taxon>Ecdysozoa</taxon>
        <taxon>Nematoda</taxon>
        <taxon>Enoplea</taxon>
        <taxon>Dorylaimia</taxon>
        <taxon>Trichinellida</taxon>
        <taxon>Trichinellidae</taxon>
        <taxon>Trichinella</taxon>
    </lineage>
</organism>
<name>A0A0V1N1A4_9BILA</name>
<protein>
    <submittedName>
        <fullName evidence="1">Uncharacterized protein</fullName>
    </submittedName>
</protein>
<evidence type="ECO:0000313" key="2">
    <source>
        <dbReference type="Proteomes" id="UP000054843"/>
    </source>
</evidence>